<evidence type="ECO:0000256" key="1">
    <source>
        <dbReference type="SAM" id="MobiDB-lite"/>
    </source>
</evidence>
<feature type="region of interest" description="Disordered" evidence="1">
    <location>
        <begin position="34"/>
        <end position="66"/>
    </location>
</feature>
<dbReference type="AlphaFoldDB" id="A0A4Z2FRR3"/>
<feature type="compositionally biased region" description="Basic and acidic residues" evidence="1">
    <location>
        <begin position="39"/>
        <end position="59"/>
    </location>
</feature>
<proteinExistence type="predicted"/>
<name>A0A4Z2FRR3_9TELE</name>
<protein>
    <submittedName>
        <fullName evidence="2">Uncharacterized protein</fullName>
    </submittedName>
</protein>
<organism evidence="2 3">
    <name type="scientific">Liparis tanakae</name>
    <name type="common">Tanaka's snailfish</name>
    <dbReference type="NCBI Taxonomy" id="230148"/>
    <lineage>
        <taxon>Eukaryota</taxon>
        <taxon>Metazoa</taxon>
        <taxon>Chordata</taxon>
        <taxon>Craniata</taxon>
        <taxon>Vertebrata</taxon>
        <taxon>Euteleostomi</taxon>
        <taxon>Actinopterygii</taxon>
        <taxon>Neopterygii</taxon>
        <taxon>Teleostei</taxon>
        <taxon>Neoteleostei</taxon>
        <taxon>Acanthomorphata</taxon>
        <taxon>Eupercaria</taxon>
        <taxon>Perciformes</taxon>
        <taxon>Cottioidei</taxon>
        <taxon>Cottales</taxon>
        <taxon>Liparidae</taxon>
        <taxon>Liparis</taxon>
    </lineage>
</organism>
<dbReference type="Proteomes" id="UP000314294">
    <property type="component" value="Unassembled WGS sequence"/>
</dbReference>
<evidence type="ECO:0000313" key="3">
    <source>
        <dbReference type="Proteomes" id="UP000314294"/>
    </source>
</evidence>
<comment type="caution">
    <text evidence="2">The sequence shown here is derived from an EMBL/GenBank/DDBJ whole genome shotgun (WGS) entry which is preliminary data.</text>
</comment>
<reference evidence="2 3" key="1">
    <citation type="submission" date="2019-03" db="EMBL/GenBank/DDBJ databases">
        <title>First draft genome of Liparis tanakae, snailfish: a comprehensive survey of snailfish specific genes.</title>
        <authorList>
            <person name="Kim W."/>
            <person name="Song I."/>
            <person name="Jeong J.-H."/>
            <person name="Kim D."/>
            <person name="Kim S."/>
            <person name="Ryu S."/>
            <person name="Song J.Y."/>
            <person name="Lee S.K."/>
        </authorList>
    </citation>
    <scope>NUCLEOTIDE SEQUENCE [LARGE SCALE GENOMIC DNA]</scope>
    <source>
        <tissue evidence="2">Muscle</tissue>
    </source>
</reference>
<dbReference type="EMBL" id="SRLO01000963">
    <property type="protein sequence ID" value="TNN43473.1"/>
    <property type="molecule type" value="Genomic_DNA"/>
</dbReference>
<evidence type="ECO:0000313" key="2">
    <source>
        <dbReference type="EMBL" id="TNN43473.1"/>
    </source>
</evidence>
<accession>A0A4Z2FRR3</accession>
<gene>
    <name evidence="2" type="ORF">EYF80_046331</name>
</gene>
<keyword evidence="3" id="KW-1185">Reference proteome</keyword>
<sequence>MAVWMLPVEPWRYFIMMSVARAAITGSVISIGAGPGRRGVTDSRAPRSSDGRIDHERQGGADAAAPRRVTDVRHAVVSFLLGPLDGVSCFIGPERVASFTRSSVISAFMTPELQNLEKFARFEDDDDSQHT</sequence>